<comment type="caution">
    <text evidence="1">The sequence shown here is derived from an EMBL/GenBank/DDBJ whole genome shotgun (WGS) entry which is preliminary data.</text>
</comment>
<reference evidence="1 2" key="1">
    <citation type="submission" date="2024-10" db="EMBL/GenBank/DDBJ databases">
        <title>The Natural Products Discovery Center: Release of the First 8490 Sequenced Strains for Exploring Actinobacteria Biosynthetic Diversity.</title>
        <authorList>
            <person name="Kalkreuter E."/>
            <person name="Kautsar S.A."/>
            <person name="Yang D."/>
            <person name="Bader C.D."/>
            <person name="Teijaro C.N."/>
            <person name="Fluegel L."/>
            <person name="Davis C.M."/>
            <person name="Simpson J.R."/>
            <person name="Lauterbach L."/>
            <person name="Steele A.D."/>
            <person name="Gui C."/>
            <person name="Meng S."/>
            <person name="Li G."/>
            <person name="Viehrig K."/>
            <person name="Ye F."/>
            <person name="Su P."/>
            <person name="Kiefer A.F."/>
            <person name="Nichols A."/>
            <person name="Cepeda A.J."/>
            <person name="Yan W."/>
            <person name="Fan B."/>
            <person name="Jiang Y."/>
            <person name="Adhikari A."/>
            <person name="Zheng C.-J."/>
            <person name="Schuster L."/>
            <person name="Cowan T.M."/>
            <person name="Smanski M.J."/>
            <person name="Chevrette M.G."/>
            <person name="De Carvalho L.P.S."/>
            <person name="Shen B."/>
        </authorList>
    </citation>
    <scope>NUCLEOTIDE SEQUENCE [LARGE SCALE GENOMIC DNA]</scope>
    <source>
        <strain evidence="1 2">NPDC012540</strain>
    </source>
</reference>
<dbReference type="InterPro" id="IPR025851">
    <property type="entry name" value="SUKH-4"/>
</dbReference>
<gene>
    <name evidence="1" type="ORF">ACFY8O_30640</name>
</gene>
<protein>
    <submittedName>
        <fullName evidence="1">SUKH-4 family immunity protein</fullName>
    </submittedName>
</protein>
<dbReference type="EMBL" id="JBIBEG010000011">
    <property type="protein sequence ID" value="MFF5900252.1"/>
    <property type="molecule type" value="Genomic_DNA"/>
</dbReference>
<evidence type="ECO:0000313" key="1">
    <source>
        <dbReference type="EMBL" id="MFF5900252.1"/>
    </source>
</evidence>
<evidence type="ECO:0000313" key="2">
    <source>
        <dbReference type="Proteomes" id="UP001602322"/>
    </source>
</evidence>
<accession>A0ABW6XEX5</accession>
<organism evidence="1 2">
    <name type="scientific">Streptomyces argenteolus</name>
    <dbReference type="NCBI Taxonomy" id="67274"/>
    <lineage>
        <taxon>Bacteria</taxon>
        <taxon>Bacillati</taxon>
        <taxon>Actinomycetota</taxon>
        <taxon>Actinomycetes</taxon>
        <taxon>Kitasatosporales</taxon>
        <taxon>Streptomycetaceae</taxon>
        <taxon>Streptomyces</taxon>
    </lineage>
</organism>
<dbReference type="Pfam" id="PF14435">
    <property type="entry name" value="SUKH-4"/>
    <property type="match status" value="1"/>
</dbReference>
<dbReference type="RefSeq" id="WP_387908142.1">
    <property type="nucleotide sequence ID" value="NZ_JBIBEG010000011.1"/>
</dbReference>
<keyword evidence="2" id="KW-1185">Reference proteome</keyword>
<sequence>MQWQAYDASSLARMGVGRETVSELGEQGLPTDCNRLFVRDAGRELEVRDLPPGRAVFLGAFEDGVNTYWLLIDSGEVWMLRGYEGDGDQQYGLVNSSVAGLQNVLKVWEAFAWSGRTDADDDYEDYVEDVLERARRSDPVVFEDEESWWSRVFEEVELGVLVPEDQ</sequence>
<dbReference type="Proteomes" id="UP001602322">
    <property type="component" value="Unassembled WGS sequence"/>
</dbReference>
<proteinExistence type="predicted"/>
<name>A0ABW6XEX5_9ACTN</name>